<reference evidence="2" key="1">
    <citation type="journal article" date="2014" name="Int. J. Syst. Evol. Microbiol.">
        <title>Complete genome sequence of Corynebacterium casei LMG S-19264T (=DSM 44701T), isolated from a smear-ripened cheese.</title>
        <authorList>
            <consortium name="US DOE Joint Genome Institute (JGI-PGF)"/>
            <person name="Walter F."/>
            <person name="Albersmeier A."/>
            <person name="Kalinowski J."/>
            <person name="Ruckert C."/>
        </authorList>
    </citation>
    <scope>NUCLEOTIDE SEQUENCE</scope>
    <source>
        <strain evidence="2">CCM 8433</strain>
    </source>
</reference>
<keyword evidence="3" id="KW-1185">Reference proteome</keyword>
<sequence>MNIYPWIYFYFLAMNIVAFFLMSNDKARARKRERRIPEKNLFITAWLGGSLGMLLGMQIFRHKTKHRAFTLGIPMILLLQIGLVLYWYYAIK</sequence>
<feature type="transmembrane region" description="Helical" evidence="1">
    <location>
        <begin position="66"/>
        <end position="89"/>
    </location>
</feature>
<protein>
    <recommendedName>
        <fullName evidence="4">DUF1294 domain-containing protein</fullName>
    </recommendedName>
</protein>
<evidence type="ECO:0008006" key="4">
    <source>
        <dbReference type="Google" id="ProtNLM"/>
    </source>
</evidence>
<comment type="caution">
    <text evidence="2">The sequence shown here is derived from an EMBL/GenBank/DDBJ whole genome shotgun (WGS) entry which is preliminary data.</text>
</comment>
<proteinExistence type="predicted"/>
<reference evidence="2" key="2">
    <citation type="submission" date="2020-09" db="EMBL/GenBank/DDBJ databases">
        <authorList>
            <person name="Sun Q."/>
            <person name="Sedlacek I."/>
        </authorList>
    </citation>
    <scope>NUCLEOTIDE SEQUENCE</scope>
    <source>
        <strain evidence="2">CCM 8433</strain>
    </source>
</reference>
<feature type="transmembrane region" description="Helical" evidence="1">
    <location>
        <begin position="6"/>
        <end position="22"/>
    </location>
</feature>
<name>A0A917JIZ7_9ENTE</name>
<dbReference type="RefSeq" id="WP_209651435.1">
    <property type="nucleotide sequence ID" value="NZ_BMDT01000012.1"/>
</dbReference>
<keyword evidence="1" id="KW-0812">Transmembrane</keyword>
<dbReference type="Proteomes" id="UP000622610">
    <property type="component" value="Unassembled WGS sequence"/>
</dbReference>
<keyword evidence="1" id="KW-1133">Transmembrane helix</keyword>
<dbReference type="Pfam" id="PF06961">
    <property type="entry name" value="DUF1294"/>
    <property type="match status" value="1"/>
</dbReference>
<feature type="transmembrane region" description="Helical" evidence="1">
    <location>
        <begin position="42"/>
        <end position="60"/>
    </location>
</feature>
<evidence type="ECO:0000313" key="2">
    <source>
        <dbReference type="EMBL" id="GGI66521.1"/>
    </source>
</evidence>
<organism evidence="2 3">
    <name type="scientific">Enterococcus alcedinis</name>
    <dbReference type="NCBI Taxonomy" id="1274384"/>
    <lineage>
        <taxon>Bacteria</taxon>
        <taxon>Bacillati</taxon>
        <taxon>Bacillota</taxon>
        <taxon>Bacilli</taxon>
        <taxon>Lactobacillales</taxon>
        <taxon>Enterococcaceae</taxon>
        <taxon>Enterococcus</taxon>
    </lineage>
</organism>
<evidence type="ECO:0000256" key="1">
    <source>
        <dbReference type="SAM" id="Phobius"/>
    </source>
</evidence>
<accession>A0A917JIZ7</accession>
<dbReference type="AlphaFoldDB" id="A0A917JIZ7"/>
<evidence type="ECO:0000313" key="3">
    <source>
        <dbReference type="Proteomes" id="UP000622610"/>
    </source>
</evidence>
<dbReference type="EMBL" id="BMDT01000012">
    <property type="protein sequence ID" value="GGI66521.1"/>
    <property type="molecule type" value="Genomic_DNA"/>
</dbReference>
<keyword evidence="1" id="KW-0472">Membrane</keyword>
<gene>
    <name evidence="2" type="ORF">GCM10011482_21750</name>
</gene>
<dbReference type="InterPro" id="IPR010718">
    <property type="entry name" value="DUF1294"/>
</dbReference>